<sequence length="189" mass="20114">MITSGAERPCRPFWRVSLACGLLALGSVATLTGCETVAGAGATGISVDGQGRPVVVFALCNDHIDGATIFRDRIAADPKGGDSSVSVADWDAVSPVTPAIAMHASLNTAEPSASWLRVGPVEALQPGTRYVAYGWTRDNTWFTGHVEFTLERLSKLKPGQVLTQTYVEADKRDEDRVQPYSQFAAEACA</sequence>
<evidence type="ECO:0000313" key="3">
    <source>
        <dbReference type="Proteomes" id="UP000295818"/>
    </source>
</evidence>
<feature type="signal peptide" evidence="1">
    <location>
        <begin position="1"/>
        <end position="29"/>
    </location>
</feature>
<dbReference type="Proteomes" id="UP000295818">
    <property type="component" value="Unassembled WGS sequence"/>
</dbReference>
<feature type="chain" id="PRO_5046878779" evidence="1">
    <location>
        <begin position="30"/>
        <end position="189"/>
    </location>
</feature>
<protein>
    <submittedName>
        <fullName evidence="2">Uncharacterized protein</fullName>
    </submittedName>
</protein>
<organism evidence="2 3">
    <name type="scientific">Kribbella orskensis</name>
    <dbReference type="NCBI Taxonomy" id="2512216"/>
    <lineage>
        <taxon>Bacteria</taxon>
        <taxon>Bacillati</taxon>
        <taxon>Actinomycetota</taxon>
        <taxon>Actinomycetes</taxon>
        <taxon>Propionibacteriales</taxon>
        <taxon>Kribbellaceae</taxon>
        <taxon>Kribbella</taxon>
    </lineage>
</organism>
<gene>
    <name evidence="2" type="ORF">EV644_101502</name>
</gene>
<keyword evidence="3" id="KW-1185">Reference proteome</keyword>
<accession>A0ABY2BUW0</accession>
<keyword evidence="1" id="KW-0732">Signal</keyword>
<comment type="caution">
    <text evidence="2">The sequence shown here is derived from an EMBL/GenBank/DDBJ whole genome shotgun (WGS) entry which is preliminary data.</text>
</comment>
<name>A0ABY2BUW0_9ACTN</name>
<evidence type="ECO:0000313" key="2">
    <source>
        <dbReference type="EMBL" id="TCO31859.1"/>
    </source>
</evidence>
<reference evidence="2 3" key="1">
    <citation type="journal article" date="2015" name="Stand. Genomic Sci.">
        <title>Genomic Encyclopedia of Bacterial and Archaeal Type Strains, Phase III: the genomes of soil and plant-associated and newly described type strains.</title>
        <authorList>
            <person name="Whitman W.B."/>
            <person name="Woyke T."/>
            <person name="Klenk H.P."/>
            <person name="Zhou Y."/>
            <person name="Lilburn T.G."/>
            <person name="Beck B.J."/>
            <person name="De Vos P."/>
            <person name="Vandamme P."/>
            <person name="Eisen J.A."/>
            <person name="Garrity G."/>
            <person name="Hugenholtz P."/>
            <person name="Kyrpides N.C."/>
        </authorList>
    </citation>
    <scope>NUCLEOTIDE SEQUENCE [LARGE SCALE GENOMIC DNA]</scope>
    <source>
        <strain evidence="2 3">VKM Ac-2538</strain>
    </source>
</reference>
<evidence type="ECO:0000256" key="1">
    <source>
        <dbReference type="SAM" id="SignalP"/>
    </source>
</evidence>
<dbReference type="EMBL" id="SLWM01000001">
    <property type="protein sequence ID" value="TCO31859.1"/>
    <property type="molecule type" value="Genomic_DNA"/>
</dbReference>
<proteinExistence type="predicted"/>